<name>A0ABM9T2A4_THIA3</name>
<organism evidence="2 3">
    <name type="scientific">Thiomonas arsenitoxydans (strain DSM 22701 / CIP 110005 / 3As)</name>
    <dbReference type="NCBI Taxonomy" id="426114"/>
    <lineage>
        <taxon>Bacteria</taxon>
        <taxon>Pseudomonadati</taxon>
        <taxon>Pseudomonadota</taxon>
        <taxon>Betaproteobacteria</taxon>
        <taxon>Burkholderiales</taxon>
        <taxon>Thiomonas</taxon>
    </lineage>
</organism>
<dbReference type="Pfam" id="PF00535">
    <property type="entry name" value="Glycos_transf_2"/>
    <property type="match status" value="1"/>
</dbReference>
<proteinExistence type="predicted"/>
<evidence type="ECO:0000259" key="1">
    <source>
        <dbReference type="Pfam" id="PF00535"/>
    </source>
</evidence>
<keyword evidence="2" id="KW-0808">Transferase</keyword>
<dbReference type="SUPFAM" id="SSF53448">
    <property type="entry name" value="Nucleotide-diphospho-sugar transferases"/>
    <property type="match status" value="1"/>
</dbReference>
<dbReference type="Gene3D" id="3.90.550.10">
    <property type="entry name" value="Spore Coat Polysaccharide Biosynthesis Protein SpsA, Chain A"/>
    <property type="match status" value="1"/>
</dbReference>
<accession>A0ABM9T2A4</accession>
<comment type="caution">
    <text evidence="2">The sequence shown here is derived from an EMBL/GenBank/DDBJ whole genome shotgun (WGS) entry which is preliminary data.</text>
</comment>
<dbReference type="PANTHER" id="PTHR43685:SF2">
    <property type="entry name" value="GLYCOSYLTRANSFERASE 2-LIKE DOMAIN-CONTAINING PROTEIN"/>
    <property type="match status" value="1"/>
</dbReference>
<dbReference type="InterPro" id="IPR050834">
    <property type="entry name" value="Glycosyltransf_2"/>
</dbReference>
<dbReference type="CDD" id="cd00761">
    <property type="entry name" value="Glyco_tranf_GTA_type"/>
    <property type="match status" value="1"/>
</dbReference>
<evidence type="ECO:0000313" key="2">
    <source>
        <dbReference type="EMBL" id="CQR28695.1"/>
    </source>
</evidence>
<sequence length="323" mass="36016">MDASTRNPLGAEMRSEPNAPFFNAHWAGAEVIEISVVICTRNRARQLHACLERFERQRTTVRWELLIVDNASTDDTRAVADAFIEGLDVPAGTLFEGARGNGAGRNAALPWARGAVIGFTDDDCYVADDYVEQLARTFREHPVDYIAGRILLFDPDDAPVTIAESTIPFDVPGNRPVPGAFVQGANMAFRREPLLRQGGFDPVFGAGARFAGEDWEVAMRVSDAGGAGRYEPNVLVWHHHGRKAPDVPALWRFYLIGEGAMYAKTLLHSRFKWAAFKMLLIALRAQYTWRPTRPFFFLVRGFVQYLALQMRLGRRARSGAAMS</sequence>
<gene>
    <name evidence="2" type="ORF">THICB1_110498</name>
</gene>
<dbReference type="InterPro" id="IPR001173">
    <property type="entry name" value="Glyco_trans_2-like"/>
</dbReference>
<dbReference type="RefSeq" id="WP_050986006.1">
    <property type="nucleotide sequence ID" value="NC_014145.1"/>
</dbReference>
<dbReference type="EMBL" id="CTRI01000003">
    <property type="protein sequence ID" value="CQR28695.1"/>
    <property type="molecule type" value="Genomic_DNA"/>
</dbReference>
<dbReference type="GO" id="GO:0016740">
    <property type="term" value="F:transferase activity"/>
    <property type="evidence" value="ECO:0007669"/>
    <property type="project" value="UniProtKB-KW"/>
</dbReference>
<dbReference type="InterPro" id="IPR029044">
    <property type="entry name" value="Nucleotide-diphossugar_trans"/>
</dbReference>
<dbReference type="PANTHER" id="PTHR43685">
    <property type="entry name" value="GLYCOSYLTRANSFERASE"/>
    <property type="match status" value="1"/>
</dbReference>
<feature type="domain" description="Glycosyltransferase 2-like" evidence="1">
    <location>
        <begin position="35"/>
        <end position="194"/>
    </location>
</feature>
<keyword evidence="3" id="KW-1185">Reference proteome</keyword>
<evidence type="ECO:0000313" key="3">
    <source>
        <dbReference type="Proteomes" id="UP000078599"/>
    </source>
</evidence>
<dbReference type="Proteomes" id="UP000078599">
    <property type="component" value="Unassembled WGS sequence"/>
</dbReference>
<protein>
    <submittedName>
        <fullName evidence="2">Glycosyl transferase, family 2</fullName>
    </submittedName>
</protein>
<reference evidence="2 3" key="1">
    <citation type="submission" date="2015-03" db="EMBL/GenBank/DDBJ databases">
        <authorList>
            <person name="Regsiter A."/>
            <person name="william w."/>
        </authorList>
    </citation>
    <scope>NUCLEOTIDE SEQUENCE [LARGE SCALE GENOMIC DNA]</scope>
    <source>
        <strain evidence="2 3">CB1</strain>
    </source>
</reference>